<dbReference type="NCBIfam" id="TIGR00360">
    <property type="entry name" value="ComEC_N-term"/>
    <property type="match status" value="1"/>
</dbReference>
<comment type="caution">
    <text evidence="8">The sequence shown here is derived from an EMBL/GenBank/DDBJ whole genome shotgun (WGS) entry which is preliminary data.</text>
</comment>
<dbReference type="Pfam" id="PF03772">
    <property type="entry name" value="Competence"/>
    <property type="match status" value="1"/>
</dbReference>
<dbReference type="InterPro" id="IPR052159">
    <property type="entry name" value="Competence_DNA_uptake"/>
</dbReference>
<feature type="transmembrane region" description="Helical" evidence="6">
    <location>
        <begin position="232"/>
        <end position="256"/>
    </location>
</feature>
<name>A0A0G0ILT4_9BACT</name>
<organism evidence="8 9">
    <name type="scientific">Candidatus Roizmanbacteria bacterium GW2011_GWC2_37_13</name>
    <dbReference type="NCBI Taxonomy" id="1618486"/>
    <lineage>
        <taxon>Bacteria</taxon>
        <taxon>Candidatus Roizmaniibacteriota</taxon>
    </lineage>
</organism>
<evidence type="ECO:0000256" key="1">
    <source>
        <dbReference type="ARBA" id="ARBA00004651"/>
    </source>
</evidence>
<feature type="transmembrane region" description="Helical" evidence="6">
    <location>
        <begin position="170"/>
        <end position="188"/>
    </location>
</feature>
<sequence length="258" mass="28848">MVNPSFFTSIINNYLPEPQASLLNGILFGINLKPTKIFYEQLKIVGLLHIIVLSGMNITILAAIISSLTSFFSKRVSIMITILMIILFILFVGPKAPIIRAGLMGSLTLVAILTGRKNFVLYSLFLSLIFIAIVFPRWLTSISLFLSYGATFGIVFFGQTPSKNWLIKELKITLSAQIFTVPIIFIYFKQISLIAPLSNVLVAPIIPPLMIFGFLTAILGKINYLLGLIPSYICYGLLTYMVWVVEILSKLSFMFIKF</sequence>
<dbReference type="PANTHER" id="PTHR30619">
    <property type="entry name" value="DNA INTERNALIZATION/COMPETENCE PROTEIN COMEC/REC2"/>
    <property type="match status" value="1"/>
</dbReference>
<keyword evidence="3 6" id="KW-0812">Transmembrane</keyword>
<reference evidence="8 9" key="1">
    <citation type="journal article" date="2015" name="Nature">
        <title>rRNA introns, odd ribosomes, and small enigmatic genomes across a large radiation of phyla.</title>
        <authorList>
            <person name="Brown C.T."/>
            <person name="Hug L.A."/>
            <person name="Thomas B.C."/>
            <person name="Sharon I."/>
            <person name="Castelle C.J."/>
            <person name="Singh A."/>
            <person name="Wilkins M.J."/>
            <person name="Williams K.H."/>
            <person name="Banfield J.F."/>
        </authorList>
    </citation>
    <scope>NUCLEOTIDE SEQUENCE [LARGE SCALE GENOMIC DNA]</scope>
</reference>
<feature type="transmembrane region" description="Helical" evidence="6">
    <location>
        <begin position="200"/>
        <end position="220"/>
    </location>
</feature>
<evidence type="ECO:0000256" key="4">
    <source>
        <dbReference type="ARBA" id="ARBA00022989"/>
    </source>
</evidence>
<dbReference type="AlphaFoldDB" id="A0A0G0ILT4"/>
<evidence type="ECO:0000256" key="2">
    <source>
        <dbReference type="ARBA" id="ARBA00022475"/>
    </source>
</evidence>
<dbReference type="EMBL" id="LBSV01000011">
    <property type="protein sequence ID" value="KKQ25164.1"/>
    <property type="molecule type" value="Genomic_DNA"/>
</dbReference>
<accession>A0A0G0ILT4</accession>
<dbReference type="Proteomes" id="UP000034917">
    <property type="component" value="Unassembled WGS sequence"/>
</dbReference>
<dbReference type="InterPro" id="IPR004477">
    <property type="entry name" value="ComEC_N"/>
</dbReference>
<evidence type="ECO:0000313" key="8">
    <source>
        <dbReference type="EMBL" id="KKQ25164.1"/>
    </source>
</evidence>
<evidence type="ECO:0000256" key="5">
    <source>
        <dbReference type="ARBA" id="ARBA00023136"/>
    </source>
</evidence>
<comment type="subcellular location">
    <subcellularLocation>
        <location evidence="1">Cell membrane</location>
        <topology evidence="1">Multi-pass membrane protein</topology>
    </subcellularLocation>
</comment>
<feature type="transmembrane region" description="Helical" evidence="6">
    <location>
        <begin position="44"/>
        <end position="64"/>
    </location>
</feature>
<proteinExistence type="predicted"/>
<evidence type="ECO:0000313" key="9">
    <source>
        <dbReference type="Proteomes" id="UP000034917"/>
    </source>
</evidence>
<feature type="transmembrane region" description="Helical" evidence="6">
    <location>
        <begin position="119"/>
        <end position="135"/>
    </location>
</feature>
<keyword evidence="4 6" id="KW-1133">Transmembrane helix</keyword>
<evidence type="ECO:0000259" key="7">
    <source>
        <dbReference type="Pfam" id="PF03772"/>
    </source>
</evidence>
<keyword evidence="2" id="KW-1003">Cell membrane</keyword>
<dbReference type="PANTHER" id="PTHR30619:SF7">
    <property type="entry name" value="BETA-LACTAMASE DOMAIN PROTEIN"/>
    <property type="match status" value="1"/>
</dbReference>
<feature type="transmembrane region" description="Helical" evidence="6">
    <location>
        <begin position="76"/>
        <end position="92"/>
    </location>
</feature>
<protein>
    <submittedName>
        <fullName evidence="8">ComEC/Rec2-related protein</fullName>
    </submittedName>
</protein>
<feature type="transmembrane region" description="Helical" evidence="6">
    <location>
        <begin position="141"/>
        <end position="158"/>
    </location>
</feature>
<dbReference type="GO" id="GO:0005886">
    <property type="term" value="C:plasma membrane"/>
    <property type="evidence" value="ECO:0007669"/>
    <property type="project" value="UniProtKB-SubCell"/>
</dbReference>
<keyword evidence="5 6" id="KW-0472">Membrane</keyword>
<gene>
    <name evidence="8" type="ORF">US40_C0011G0049</name>
</gene>
<evidence type="ECO:0000256" key="3">
    <source>
        <dbReference type="ARBA" id="ARBA00022692"/>
    </source>
</evidence>
<feature type="domain" description="ComEC/Rec2-related protein" evidence="7">
    <location>
        <begin position="38"/>
        <end position="256"/>
    </location>
</feature>
<evidence type="ECO:0000256" key="6">
    <source>
        <dbReference type="SAM" id="Phobius"/>
    </source>
</evidence>